<dbReference type="RefSeq" id="WP_182961596.1">
    <property type="nucleotide sequence ID" value="NZ_WNXC01000010.1"/>
</dbReference>
<organism evidence="1 2">
    <name type="scientific">Pedobacter gandavensis</name>
    <dbReference type="NCBI Taxonomy" id="2679963"/>
    <lineage>
        <taxon>Bacteria</taxon>
        <taxon>Pseudomonadati</taxon>
        <taxon>Bacteroidota</taxon>
        <taxon>Sphingobacteriia</taxon>
        <taxon>Sphingobacteriales</taxon>
        <taxon>Sphingobacteriaceae</taxon>
        <taxon>Pedobacter</taxon>
    </lineage>
</organism>
<name>A0ABR6F4K2_9SPHI</name>
<dbReference type="EMBL" id="WNXC01000010">
    <property type="protein sequence ID" value="MBB2151633.1"/>
    <property type="molecule type" value="Genomic_DNA"/>
</dbReference>
<protein>
    <submittedName>
        <fullName evidence="1">AAA family ATPase</fullName>
    </submittedName>
</protein>
<dbReference type="Gene3D" id="3.40.50.300">
    <property type="entry name" value="P-loop containing nucleotide triphosphate hydrolases"/>
    <property type="match status" value="1"/>
</dbReference>
<proteinExistence type="predicted"/>
<gene>
    <name evidence="1" type="ORF">GM920_22220</name>
</gene>
<dbReference type="InterPro" id="IPR027417">
    <property type="entry name" value="P-loop_NTPase"/>
</dbReference>
<accession>A0ABR6F4K2</accession>
<reference evidence="1 2" key="1">
    <citation type="submission" date="2019-11" db="EMBL/GenBank/DDBJ databases">
        <title>Description of Pedobacter sp. LMG 31462T.</title>
        <authorList>
            <person name="Carlier A."/>
            <person name="Qi S."/>
            <person name="Vandamme P."/>
        </authorList>
    </citation>
    <scope>NUCLEOTIDE SEQUENCE [LARGE SCALE GENOMIC DNA]</scope>
    <source>
        <strain evidence="1 2">LMG 31462</strain>
    </source>
</reference>
<keyword evidence="2" id="KW-1185">Reference proteome</keyword>
<dbReference type="Proteomes" id="UP000636110">
    <property type="component" value="Unassembled WGS sequence"/>
</dbReference>
<dbReference type="SUPFAM" id="SSF52540">
    <property type="entry name" value="P-loop containing nucleoside triphosphate hydrolases"/>
    <property type="match status" value="1"/>
</dbReference>
<evidence type="ECO:0000313" key="2">
    <source>
        <dbReference type="Proteomes" id="UP000636110"/>
    </source>
</evidence>
<comment type="caution">
    <text evidence="1">The sequence shown here is derived from an EMBL/GenBank/DDBJ whole genome shotgun (WGS) entry which is preliminary data.</text>
</comment>
<evidence type="ECO:0000313" key="1">
    <source>
        <dbReference type="EMBL" id="MBB2151633.1"/>
    </source>
</evidence>
<sequence length="1439" mass="168109">MPDFNPPSISKPSSLPFHEQSWEEFEKLCLDMVEVLDGFSTSETYRYGIRGQMQQGIDIYGRNNDNTYNTYQCKHIQSLEPGDLRKIVDRFRKGTWYPKTKKFVLALTCPLLRTELLEEFEILKSELAVDSIMFEKWDHDQINRLLVKNVGVVYENFGGDWAKIWCGAEVFDRAISARIVNGDIYKQEIKRGSFQMQSIHGSFGKQGIHLERDETEQLYQWIITDLQPEQRSLAVLEGGAGGGKTVIIKDLYNKLVADNIPVLGLKADKFQSSELTELEKKIFGKDNIHIVPAISSIALKEKLVVVIIDQIDALSQSLSSNRDFMTTYCGLIHELIALKGVRVVISARTFDLEYDDDLRYFKSKGFKNIKAKQLTIPQVERVIRSLSPVQPSEQLVELLRTPNHLNIFCKIDFGSGNNPLLITTQKQLYDELWRSILSSYKEKDKLKKLIFKLADQMNIMGITVPNIYEEEFSDELAYSFSHQLIEEEKGGLQFFHQTFYEFAFAKHFVDSDSDLRQFLSTQHQGIYIRSVVKLVTDYLREKDNHLYTVIIRELLNDSHTRFHIQSLLITGFNHIPFPSKGEKAILTQIILPQKKYGDLFFNTVSSQGWYTFLLESGLLYQTVIEGCQQTDQDQKLNWVINIVSRHFLNQQEPSIKFLQSLPDLMGANNVIAWVLYDIKDWRDERLLPMFEKHIIYDHDVEHGSRNVWYYEILQKIAKYHLQFVINLVSPVIGKLFNDEYASNDTIFEEEFLKRINEAFPDETFKMIYAEMMSSMELHKDESQYEFSDLQFYHTNFPADDQYNIDPHPLQSKVLEITIEYVTQHYESQWYEDFFTEHCETNNVTILGLLMTVLTTVGDANRTVRLIEILDKKKVFQDFEGKFQTRVRAMIGANFALMNHAQKQMVTDILLKVSSPFELKIHKALQIPPFPNNLGNKQFEYLKALPFTEILASPTLKRKYFELSRKLGVQVAETTARHVNAEQVNAPLNQMPLENWKNYLKDYYIQYGNGLPDDMPKRQIIRFRENEFIDLVTKEPLRFFPLVKEMFEQPGFPVQFMTFGLQGLVRGKYPAEQLTEIFEQYLEISDDVYHVIYALSMFSHFSGAGKVSRKIFSYVNNLVLHFQEYPITTDKQAQPEIRKTIRSKAMKNLCYCFRHNDFHEEIFLTAETVVKENHTLINSEILEMFPNLWAIDQQRAFRLFTKIIQMDNLLVFRISFICALRLKNTHADQMHSFFDLIFSLPDCLTNESIRIFVDAYFKDQQELMPYYERLLQQGDKVVSILINIIEQYFETYTEKALTAYLNIVGLPGKDIAGSFSGLILRKFKLVPFQKVWPFLQQYAASPSVNIDPGYYFSYLIGCVNEHYYQCLELFSQFTFNEVSSRRLYLEKYPVQLVLALYTRFSKIHDVDQRYMETLMNIFDQILRSEGMRNKADAILETVDV</sequence>